<reference evidence="7 8" key="1">
    <citation type="journal article" date="2016" name="Genome Biol. Evol.">
        <title>Gene Family Evolution Reflects Adaptation to Soil Environmental Stressors in the Genome of the Collembolan Orchesella cincta.</title>
        <authorList>
            <person name="Faddeeva-Vakhrusheva A."/>
            <person name="Derks M.F."/>
            <person name="Anvar S.Y."/>
            <person name="Agamennone V."/>
            <person name="Suring W."/>
            <person name="Smit S."/>
            <person name="van Straalen N.M."/>
            <person name="Roelofs D."/>
        </authorList>
    </citation>
    <scope>NUCLEOTIDE SEQUENCE [LARGE SCALE GENOMIC DNA]</scope>
    <source>
        <tissue evidence="7">Mixed pool</tissue>
    </source>
</reference>
<sequence length="679" mass="73984">LKMSSSVSVSVEVPLENLVQEITYDGMELLQQPLTMSESLAKLAQRIDFCGQDEDGGAGSGSATAGSSNENGDIKEEDANGEGGPDANFKTAQSWPWESVRNKIRSALTELSVFGDILTIAQKKQYMVLDPVQADPSDTKPPAVLMYKKKALQAASQVLLSGCERLRASMNEAKSRPSLATLDFHIELLRLRQNWRLRKVGNAILGDLSYRTAGSRFPQGGIFEVTKAEDDSEDGNADSQSTSSQPQPPPPKPCSALRVTVPNELQGIAYIHVHVQKDQDTLSFANIGLPAPAPLDAHWQQRLEAAQNVLFCKELFSVLAREAVALHSMPIPPLVVGNQITATLFPGILLIIGLCHSITGKGQSPPAVSSKLDHNHVLEHSLHQLLREVHRTNSHIPLPHPATAPIGISRKRRLGGPCAYDRQTLLNMTKKEGILEEIIKQSQHVILRLRAMYFLDTLAKEIKDPLLVAHWASINAVTHSCVRITLVSSGYDMCARTQLVIHIKEKSLKAILKDGKAINLSYEPQELKDLLLCQIAIHQIMALQSLSKCLGWTVLSSCTHLGVGNCESTGNAAGCMLTSPNGKRILAVRSSPQAFMPAPSIQVFIGYPPNAKYTTQQNNNNNSAIPMEVDDVSAATTLGFEGMDLTAGVKYKSIRLDKLEGKNFLNKMEMLMAVLADVS</sequence>
<dbReference type="OMA" id="HMSYEPQ"/>
<evidence type="ECO:0000313" key="7">
    <source>
        <dbReference type="EMBL" id="ODN02720.1"/>
    </source>
</evidence>
<dbReference type="OrthoDB" id="10058398at2759"/>
<dbReference type="PANTHER" id="PTHR13114">
    <property type="entry name" value="MEDIATOR OF RNA POLYMERASE II TRANSCRIPTION SUBUNIT 17"/>
    <property type="match status" value="1"/>
</dbReference>
<organism evidence="7 8">
    <name type="scientific">Orchesella cincta</name>
    <name type="common">Springtail</name>
    <name type="synonym">Podura cincta</name>
    <dbReference type="NCBI Taxonomy" id="48709"/>
    <lineage>
        <taxon>Eukaryota</taxon>
        <taxon>Metazoa</taxon>
        <taxon>Ecdysozoa</taxon>
        <taxon>Arthropoda</taxon>
        <taxon>Hexapoda</taxon>
        <taxon>Collembola</taxon>
        <taxon>Entomobryomorpha</taxon>
        <taxon>Entomobryoidea</taxon>
        <taxon>Orchesellidae</taxon>
        <taxon>Orchesellinae</taxon>
        <taxon>Orchesella</taxon>
    </lineage>
</organism>
<proteinExistence type="inferred from homology"/>
<comment type="caution">
    <text evidence="7">The sequence shown here is derived from an EMBL/GenBank/DDBJ whole genome shotgun (WGS) entry which is preliminary data.</text>
</comment>
<dbReference type="InterPro" id="IPR019313">
    <property type="entry name" value="Mediator_Med17"/>
</dbReference>
<evidence type="ECO:0000256" key="5">
    <source>
        <dbReference type="ARBA" id="ARBA00023242"/>
    </source>
</evidence>
<protein>
    <submittedName>
        <fullName evidence="7">Mediator of RNA polymerase II transcription subunit 17</fullName>
    </submittedName>
</protein>
<evidence type="ECO:0000256" key="1">
    <source>
        <dbReference type="ARBA" id="ARBA00004123"/>
    </source>
</evidence>
<accession>A0A1D2NBU2</accession>
<feature type="region of interest" description="Disordered" evidence="6">
    <location>
        <begin position="53"/>
        <end position="92"/>
    </location>
</feature>
<dbReference type="GO" id="GO:0003712">
    <property type="term" value="F:transcription coregulator activity"/>
    <property type="evidence" value="ECO:0007669"/>
    <property type="project" value="InterPro"/>
</dbReference>
<name>A0A1D2NBU2_ORCCI</name>
<keyword evidence="4" id="KW-0804">Transcription</keyword>
<dbReference type="PANTHER" id="PTHR13114:SF7">
    <property type="entry name" value="MEDIATOR OF RNA POLYMERASE II TRANSCRIPTION SUBUNIT 17"/>
    <property type="match status" value="1"/>
</dbReference>
<dbReference type="GO" id="GO:0006357">
    <property type="term" value="P:regulation of transcription by RNA polymerase II"/>
    <property type="evidence" value="ECO:0007669"/>
    <property type="project" value="InterPro"/>
</dbReference>
<keyword evidence="5" id="KW-0539">Nucleus</keyword>
<comment type="similarity">
    <text evidence="2">Belongs to the Mediator complex subunit 17 family.</text>
</comment>
<evidence type="ECO:0000256" key="4">
    <source>
        <dbReference type="ARBA" id="ARBA00023163"/>
    </source>
</evidence>
<feature type="region of interest" description="Disordered" evidence="6">
    <location>
        <begin position="228"/>
        <end position="255"/>
    </location>
</feature>
<dbReference type="Proteomes" id="UP000094527">
    <property type="component" value="Unassembled WGS sequence"/>
</dbReference>
<evidence type="ECO:0000256" key="3">
    <source>
        <dbReference type="ARBA" id="ARBA00023015"/>
    </source>
</evidence>
<keyword evidence="8" id="KW-1185">Reference proteome</keyword>
<feature type="non-terminal residue" evidence="7">
    <location>
        <position position="1"/>
    </location>
</feature>
<dbReference type="STRING" id="48709.A0A1D2NBU2"/>
<dbReference type="AlphaFoldDB" id="A0A1D2NBU2"/>
<evidence type="ECO:0000313" key="8">
    <source>
        <dbReference type="Proteomes" id="UP000094527"/>
    </source>
</evidence>
<dbReference type="GO" id="GO:0016592">
    <property type="term" value="C:mediator complex"/>
    <property type="evidence" value="ECO:0007669"/>
    <property type="project" value="InterPro"/>
</dbReference>
<evidence type="ECO:0000256" key="6">
    <source>
        <dbReference type="SAM" id="MobiDB-lite"/>
    </source>
</evidence>
<comment type="subcellular location">
    <subcellularLocation>
        <location evidence="1">Nucleus</location>
    </subcellularLocation>
</comment>
<keyword evidence="3" id="KW-0805">Transcription regulation</keyword>
<dbReference type="EMBL" id="LJIJ01000098">
    <property type="protein sequence ID" value="ODN02720.1"/>
    <property type="molecule type" value="Genomic_DNA"/>
</dbReference>
<dbReference type="GO" id="GO:0070847">
    <property type="term" value="C:core mediator complex"/>
    <property type="evidence" value="ECO:0007669"/>
    <property type="project" value="TreeGrafter"/>
</dbReference>
<evidence type="ECO:0000256" key="2">
    <source>
        <dbReference type="ARBA" id="ARBA00005635"/>
    </source>
</evidence>
<gene>
    <name evidence="7" type="ORF">Ocin01_03971</name>
</gene>